<dbReference type="PANTHER" id="PTHR30213:SF0">
    <property type="entry name" value="UPF0761 MEMBRANE PROTEIN YIHY"/>
    <property type="match status" value="1"/>
</dbReference>
<dbReference type="EMBL" id="FUYF01000007">
    <property type="protein sequence ID" value="SKA85771.1"/>
    <property type="molecule type" value="Genomic_DNA"/>
</dbReference>
<dbReference type="InterPro" id="IPR017039">
    <property type="entry name" value="Virul_fac_BrkB"/>
</dbReference>
<evidence type="ECO:0000256" key="6">
    <source>
        <dbReference type="SAM" id="Phobius"/>
    </source>
</evidence>
<reference evidence="7 8" key="1">
    <citation type="submission" date="2017-02" db="EMBL/GenBank/DDBJ databases">
        <authorList>
            <person name="Peterson S.W."/>
        </authorList>
    </citation>
    <scope>NUCLEOTIDE SEQUENCE [LARGE SCALE GENOMIC DNA]</scope>
    <source>
        <strain evidence="7 8">ATCC 27749</strain>
    </source>
</reference>
<dbReference type="PANTHER" id="PTHR30213">
    <property type="entry name" value="INNER MEMBRANE PROTEIN YHJD"/>
    <property type="match status" value="1"/>
</dbReference>
<dbReference type="STRING" id="745368.SAMN02745178_01557"/>
<accession>A0A1T4XA60</accession>
<dbReference type="Pfam" id="PF03631">
    <property type="entry name" value="Virul_fac_BrkB"/>
    <property type="match status" value="1"/>
</dbReference>
<feature type="transmembrane region" description="Helical" evidence="6">
    <location>
        <begin position="93"/>
        <end position="116"/>
    </location>
</feature>
<name>A0A1T4XA60_9FIRM</name>
<keyword evidence="4 6" id="KW-1133">Transmembrane helix</keyword>
<dbReference type="Proteomes" id="UP000190286">
    <property type="component" value="Unassembled WGS sequence"/>
</dbReference>
<keyword evidence="8" id="KW-1185">Reference proteome</keyword>
<evidence type="ECO:0000256" key="2">
    <source>
        <dbReference type="ARBA" id="ARBA00022475"/>
    </source>
</evidence>
<dbReference type="AlphaFoldDB" id="A0A1T4XA60"/>
<protein>
    <submittedName>
        <fullName evidence="7">Membrane protein</fullName>
    </submittedName>
</protein>
<dbReference type="RefSeq" id="WP_078784488.1">
    <property type="nucleotide sequence ID" value="NZ_FUYF01000007.1"/>
</dbReference>
<evidence type="ECO:0000256" key="3">
    <source>
        <dbReference type="ARBA" id="ARBA00022692"/>
    </source>
</evidence>
<feature type="transmembrane region" description="Helical" evidence="6">
    <location>
        <begin position="26"/>
        <end position="48"/>
    </location>
</feature>
<dbReference type="OrthoDB" id="9775903at2"/>
<dbReference type="PIRSF" id="PIRSF035875">
    <property type="entry name" value="RNase_BN"/>
    <property type="match status" value="1"/>
</dbReference>
<feature type="transmembrane region" description="Helical" evidence="6">
    <location>
        <begin position="216"/>
        <end position="238"/>
    </location>
</feature>
<evidence type="ECO:0000256" key="4">
    <source>
        <dbReference type="ARBA" id="ARBA00022989"/>
    </source>
</evidence>
<evidence type="ECO:0000256" key="5">
    <source>
        <dbReference type="ARBA" id="ARBA00023136"/>
    </source>
</evidence>
<dbReference type="GeneID" id="93338022"/>
<feature type="transmembrane region" description="Helical" evidence="6">
    <location>
        <begin position="184"/>
        <end position="204"/>
    </location>
</feature>
<proteinExistence type="predicted"/>
<gene>
    <name evidence="7" type="ORF">SAMN02745178_01557</name>
</gene>
<evidence type="ECO:0000256" key="1">
    <source>
        <dbReference type="ARBA" id="ARBA00004651"/>
    </source>
</evidence>
<keyword evidence="3 6" id="KW-0812">Transmembrane</keyword>
<feature type="transmembrane region" description="Helical" evidence="6">
    <location>
        <begin position="244"/>
        <end position="267"/>
    </location>
</feature>
<comment type="subcellular location">
    <subcellularLocation>
        <location evidence="1">Cell membrane</location>
        <topology evidence="1">Multi-pass membrane protein</topology>
    </subcellularLocation>
</comment>
<evidence type="ECO:0000313" key="7">
    <source>
        <dbReference type="EMBL" id="SKA85771.1"/>
    </source>
</evidence>
<evidence type="ECO:0000313" key="8">
    <source>
        <dbReference type="Proteomes" id="UP000190286"/>
    </source>
</evidence>
<organism evidence="7 8">
    <name type="scientific">Gemmiger formicilis</name>
    <dbReference type="NCBI Taxonomy" id="745368"/>
    <lineage>
        <taxon>Bacteria</taxon>
        <taxon>Bacillati</taxon>
        <taxon>Bacillota</taxon>
        <taxon>Clostridia</taxon>
        <taxon>Eubacteriales</taxon>
        <taxon>Gemmiger</taxon>
    </lineage>
</organism>
<sequence length="282" mass="31192">MKQKPPRWVQIIAAVLRRYLALDMTVYAGSATLFLLTASFPLLMWVLMLVNLVLGFSVEGVAELLADFLPQIPEIQTAILGLLQNLSGQSAQFVASLAVLTTIVSASGGMNALQIGLQRLTPGSHRTFLNRLLAIGYTFVFELLLLVMLALQGMHSLFARFADTLPFFRHYAAIVAPLQRVASIGRIVSVPLLFGLLLLIYTYVPGGRRTPRSQLPGTIFATAGWLVFSRVFSFYILHFWRLSYIYGSLTAVILIILWLYVIINLLFIGAGINAEMNGKAEQ</sequence>
<dbReference type="GO" id="GO:0005886">
    <property type="term" value="C:plasma membrane"/>
    <property type="evidence" value="ECO:0007669"/>
    <property type="project" value="UniProtKB-SubCell"/>
</dbReference>
<feature type="transmembrane region" description="Helical" evidence="6">
    <location>
        <begin position="128"/>
        <end position="151"/>
    </location>
</feature>
<keyword evidence="5 6" id="KW-0472">Membrane</keyword>
<keyword evidence="2" id="KW-1003">Cell membrane</keyword>